<dbReference type="InterPro" id="IPR036866">
    <property type="entry name" value="RibonucZ/Hydroxyglut_hydro"/>
</dbReference>
<dbReference type="GO" id="GO:0005737">
    <property type="term" value="C:cytoplasm"/>
    <property type="evidence" value="ECO:0007669"/>
    <property type="project" value="TreeGrafter"/>
</dbReference>
<name>A0A1I0AUQ0_9FIRM</name>
<proteinExistence type="predicted"/>
<dbReference type="AlphaFoldDB" id="A0A1I0AUQ0"/>
<reference evidence="3 4" key="1">
    <citation type="submission" date="2016-10" db="EMBL/GenBank/DDBJ databases">
        <authorList>
            <person name="de Groot N.N."/>
        </authorList>
    </citation>
    <scope>NUCLEOTIDE SEQUENCE [LARGE SCALE GENOMIC DNA]</scope>
    <source>
        <strain evidence="3 4">DSM 18979</strain>
    </source>
</reference>
<dbReference type="Proteomes" id="UP000199568">
    <property type="component" value="Unassembled WGS sequence"/>
</dbReference>
<dbReference type="InterPro" id="IPR001279">
    <property type="entry name" value="Metallo-B-lactamas"/>
</dbReference>
<dbReference type="GO" id="GO:0008270">
    <property type="term" value="F:zinc ion binding"/>
    <property type="evidence" value="ECO:0007669"/>
    <property type="project" value="InterPro"/>
</dbReference>
<dbReference type="InterPro" id="IPR024884">
    <property type="entry name" value="NAPE-PLD"/>
</dbReference>
<accession>A0A1I0AUQ0</accession>
<dbReference type="Pfam" id="PF12706">
    <property type="entry name" value="Lactamase_B_2"/>
    <property type="match status" value="1"/>
</dbReference>
<keyword evidence="1" id="KW-1133">Transmembrane helix</keyword>
<dbReference type="PANTHER" id="PTHR15032:SF4">
    <property type="entry name" value="N-ACYL-PHOSPHATIDYLETHANOLAMINE-HYDROLYZING PHOSPHOLIPASE D"/>
    <property type="match status" value="1"/>
</dbReference>
<evidence type="ECO:0000313" key="3">
    <source>
        <dbReference type="EMBL" id="SES97922.1"/>
    </source>
</evidence>
<evidence type="ECO:0000256" key="1">
    <source>
        <dbReference type="SAM" id="Phobius"/>
    </source>
</evidence>
<sequence length="347" mass="39843">MSVLKNKVLIGVIVVFIGVVGISMSIRPLYRGPISDHFDGSRFYYKETNTILDMVKWLREMETVPWPDWIEDPPQPKPEESVGKGELKITFINHATVLIQMDSINILTDPIWSERAGPISWLGTKRVRAPGIAFEELPKIDVVLISHDHYDHLDLRTLNKLIEEHDPQILVGLGVKSVIGSRRSSNITELDWWQDYSLPANEMKFTFVPARHSSGRFILGGNRTLWGGFVIEGSEGNVYFAGDTAYDEFLHLIKERFEDFRLTILPIGSYEKRWYMMNQHMNPDDAVKAHLLLESNQSAGMHFATFIEHPEQTIDAHEKDLAEALKKYNLTEEKFWILSFGEGRYVP</sequence>
<evidence type="ECO:0000313" key="4">
    <source>
        <dbReference type="Proteomes" id="UP000199568"/>
    </source>
</evidence>
<organism evidence="3 4">
    <name type="scientific">Natronincola peptidivorans</name>
    <dbReference type="NCBI Taxonomy" id="426128"/>
    <lineage>
        <taxon>Bacteria</taxon>
        <taxon>Bacillati</taxon>
        <taxon>Bacillota</taxon>
        <taxon>Clostridia</taxon>
        <taxon>Peptostreptococcales</taxon>
        <taxon>Natronincolaceae</taxon>
        <taxon>Natronincola</taxon>
    </lineage>
</organism>
<evidence type="ECO:0000259" key="2">
    <source>
        <dbReference type="Pfam" id="PF12706"/>
    </source>
</evidence>
<dbReference type="PIRSF" id="PIRSF038896">
    <property type="entry name" value="NAPE-PLD"/>
    <property type="match status" value="1"/>
</dbReference>
<dbReference type="STRING" id="426128.SAMN05660297_01081"/>
<keyword evidence="1" id="KW-0472">Membrane</keyword>
<feature type="transmembrane region" description="Helical" evidence="1">
    <location>
        <begin position="7"/>
        <end position="26"/>
    </location>
</feature>
<gene>
    <name evidence="3" type="ORF">SAMN05660297_01081</name>
</gene>
<protein>
    <submittedName>
        <fullName evidence="3">L-ascorbate metabolism protein UlaG, beta-lactamase superfamily</fullName>
    </submittedName>
</protein>
<dbReference type="EMBL" id="FOHU01000003">
    <property type="protein sequence ID" value="SES97922.1"/>
    <property type="molecule type" value="Genomic_DNA"/>
</dbReference>
<dbReference type="SUPFAM" id="SSF56281">
    <property type="entry name" value="Metallo-hydrolase/oxidoreductase"/>
    <property type="match status" value="1"/>
</dbReference>
<feature type="domain" description="Metallo-beta-lactamase" evidence="2">
    <location>
        <begin position="105"/>
        <end position="303"/>
    </location>
</feature>
<dbReference type="GO" id="GO:0070290">
    <property type="term" value="F:N-acylphosphatidylethanolamine-specific phospholipase D activity"/>
    <property type="evidence" value="ECO:0007669"/>
    <property type="project" value="InterPro"/>
</dbReference>
<keyword evidence="1" id="KW-0812">Transmembrane</keyword>
<dbReference type="Gene3D" id="3.60.15.10">
    <property type="entry name" value="Ribonuclease Z/Hydroxyacylglutathione hydrolase-like"/>
    <property type="match status" value="1"/>
</dbReference>
<keyword evidence="4" id="KW-1185">Reference proteome</keyword>
<dbReference type="PANTHER" id="PTHR15032">
    <property type="entry name" value="N-ACYL-PHOSPHATIDYLETHANOLAMINE-HYDROLYZING PHOSPHOLIPASE D"/>
    <property type="match status" value="1"/>
</dbReference>